<evidence type="ECO:0000313" key="2">
    <source>
        <dbReference type="Proteomes" id="UP000199671"/>
    </source>
</evidence>
<dbReference type="RefSeq" id="WP_092610963.1">
    <property type="nucleotide sequence ID" value="NZ_FNHU01000009.1"/>
</dbReference>
<dbReference type="Gene3D" id="2.60.120.200">
    <property type="match status" value="1"/>
</dbReference>
<reference evidence="1 2" key="1">
    <citation type="submission" date="2016-10" db="EMBL/GenBank/DDBJ databases">
        <authorList>
            <person name="de Groot N.N."/>
        </authorList>
    </citation>
    <scope>NUCLEOTIDE SEQUENCE [LARGE SCALE GENOMIC DNA]</scope>
    <source>
        <strain evidence="1 2">KPR-7B</strain>
    </source>
</reference>
<dbReference type="EMBL" id="FNHU01000009">
    <property type="protein sequence ID" value="SDM94045.1"/>
    <property type="molecule type" value="Genomic_DNA"/>
</dbReference>
<dbReference type="Pfam" id="PF07081">
    <property type="entry name" value="DUF1349"/>
    <property type="match status" value="1"/>
</dbReference>
<name>A0A1G9XCP0_9ACTO</name>
<dbReference type="InterPro" id="IPR013320">
    <property type="entry name" value="ConA-like_dom_sf"/>
</dbReference>
<dbReference type="AlphaFoldDB" id="A0A1G9XCP0"/>
<proteinExistence type="predicted"/>
<protein>
    <recommendedName>
        <fullName evidence="3">DUF1349 domain-containing protein</fullName>
    </recommendedName>
</protein>
<dbReference type="InterPro" id="IPR009784">
    <property type="entry name" value="DUF1349"/>
</dbReference>
<dbReference type="Proteomes" id="UP000199671">
    <property type="component" value="Unassembled WGS sequence"/>
</dbReference>
<evidence type="ECO:0000313" key="1">
    <source>
        <dbReference type="EMBL" id="SDM94045.1"/>
    </source>
</evidence>
<dbReference type="OrthoDB" id="9814707at2"/>
<organism evidence="1 2">
    <name type="scientific">Actinomyces ruminicola</name>
    <dbReference type="NCBI Taxonomy" id="332524"/>
    <lineage>
        <taxon>Bacteria</taxon>
        <taxon>Bacillati</taxon>
        <taxon>Actinomycetota</taxon>
        <taxon>Actinomycetes</taxon>
        <taxon>Actinomycetales</taxon>
        <taxon>Actinomycetaceae</taxon>
        <taxon>Actinomyces</taxon>
    </lineage>
</organism>
<gene>
    <name evidence="1" type="ORF">SAMN04487766_10967</name>
</gene>
<sequence length="196" mass="21058">MTTLPWSAGHWLNPPAAVEERGGDLLVTAVEKSDAWRRTSYGFIVDTAHALLAPFEQDTAVEVDMTAAFTENFDQAGIMVRVDAENWVKAGVEFSDGACQLGAVVTAGSSDWSVAPVPDWQGKRVRIRVSRKGDAITMRAGLIAPDGTAALRMVRLLPFPEDAVAQAGPFLCAPSRAGLTVPFHAWRITEADASLH</sequence>
<dbReference type="SUPFAM" id="SSF49899">
    <property type="entry name" value="Concanavalin A-like lectins/glucanases"/>
    <property type="match status" value="1"/>
</dbReference>
<accession>A0A1G9XCP0</accession>
<evidence type="ECO:0008006" key="3">
    <source>
        <dbReference type="Google" id="ProtNLM"/>
    </source>
</evidence>
<dbReference type="PANTHER" id="PTHR35332">
    <property type="entry name" value="REGULATION OF ENOLASE PROTEIN 1"/>
    <property type="match status" value="1"/>
</dbReference>
<dbReference type="PANTHER" id="PTHR35332:SF2">
    <property type="entry name" value="REGULATION OF ENOLASE PROTEIN 1"/>
    <property type="match status" value="1"/>
</dbReference>